<reference evidence="3 4" key="1">
    <citation type="submission" date="2019-04" db="EMBL/GenBank/DDBJ databases">
        <authorList>
            <consortium name="Wellcome Sanger Institute Data Sharing"/>
        </authorList>
    </citation>
    <scope>NUCLEOTIDE SEQUENCE [LARGE SCALE GENOMIC DNA]</scope>
</reference>
<evidence type="ECO:0000256" key="2">
    <source>
        <dbReference type="SAM" id="MobiDB-lite"/>
    </source>
</evidence>
<reference evidence="3" key="3">
    <citation type="submission" date="2025-09" db="UniProtKB">
        <authorList>
            <consortium name="Ensembl"/>
        </authorList>
    </citation>
    <scope>IDENTIFICATION</scope>
</reference>
<dbReference type="Proteomes" id="UP000694397">
    <property type="component" value="Chromosome 10"/>
</dbReference>
<dbReference type="SUPFAM" id="SSF50353">
    <property type="entry name" value="Cytokine"/>
    <property type="match status" value="1"/>
</dbReference>
<dbReference type="GO" id="GO:0008083">
    <property type="term" value="F:growth factor activity"/>
    <property type="evidence" value="ECO:0007669"/>
    <property type="project" value="InterPro"/>
</dbReference>
<protein>
    <submittedName>
        <fullName evidence="3">Fibroblast growth factor 12</fullName>
    </submittedName>
</protein>
<evidence type="ECO:0000313" key="3">
    <source>
        <dbReference type="Ensembl" id="ENSSFOP00015038012.2"/>
    </source>
</evidence>
<gene>
    <name evidence="3" type="primary">FGF12</name>
    <name evidence="3" type="synonym">fgf12</name>
</gene>
<feature type="region of interest" description="Disordered" evidence="2">
    <location>
        <begin position="1"/>
        <end position="39"/>
    </location>
</feature>
<evidence type="ECO:0000256" key="1">
    <source>
        <dbReference type="ARBA" id="ARBA00007936"/>
    </source>
</evidence>
<proteinExistence type="inferred from homology"/>
<organism evidence="3 4">
    <name type="scientific">Scleropages formosus</name>
    <name type="common">Asian bonytongue</name>
    <name type="synonym">Osteoglossum formosum</name>
    <dbReference type="NCBI Taxonomy" id="113540"/>
    <lineage>
        <taxon>Eukaryota</taxon>
        <taxon>Metazoa</taxon>
        <taxon>Chordata</taxon>
        <taxon>Craniata</taxon>
        <taxon>Vertebrata</taxon>
        <taxon>Euteleostomi</taxon>
        <taxon>Actinopterygii</taxon>
        <taxon>Neopterygii</taxon>
        <taxon>Teleostei</taxon>
        <taxon>Osteoglossocephala</taxon>
        <taxon>Osteoglossomorpha</taxon>
        <taxon>Osteoglossiformes</taxon>
        <taxon>Osteoglossidae</taxon>
        <taxon>Scleropages</taxon>
    </lineage>
</organism>
<comment type="similarity">
    <text evidence="1">Belongs to the heparin-binding growth factors family.</text>
</comment>
<dbReference type="Ensembl" id="ENSSFOT00015038431.2">
    <property type="protein sequence ID" value="ENSSFOP00015038012.2"/>
    <property type="gene ID" value="ENSSFOG00015026595.1"/>
</dbReference>
<reference evidence="3" key="2">
    <citation type="submission" date="2025-08" db="UniProtKB">
        <authorList>
            <consortium name="Ensembl"/>
        </authorList>
    </citation>
    <scope>IDENTIFICATION</scope>
</reference>
<dbReference type="Gene3D" id="2.80.10.50">
    <property type="match status" value="1"/>
</dbReference>
<sequence>MAAAIASSLIRQKRQARESNTERVAASKRRSSPSKEARSLCDRHVFAVFSKVRFCSGKKRPVRRRSEPQLKGIVTRLFSEQGFYLQMHPDGTVDGTKDENSDYIFEHALHTHQCASLRRPMLRTT</sequence>
<dbReference type="InterPro" id="IPR008996">
    <property type="entry name" value="IL1/FGF"/>
</dbReference>
<dbReference type="GeneTree" id="ENSGT00940000155929"/>
<dbReference type="InterPro" id="IPR002209">
    <property type="entry name" value="Fibroblast_GF_fam"/>
</dbReference>
<keyword evidence="4" id="KW-1185">Reference proteome</keyword>
<dbReference type="AlphaFoldDB" id="A0A8C9SKV6"/>
<evidence type="ECO:0000313" key="4">
    <source>
        <dbReference type="Proteomes" id="UP000694397"/>
    </source>
</evidence>
<name>A0A8C9SKV6_SCLFO</name>
<accession>A0A8C9SKV6</accession>
<dbReference type="Pfam" id="PF00167">
    <property type="entry name" value="FGF"/>
    <property type="match status" value="1"/>
</dbReference>